<protein>
    <recommendedName>
        <fullName evidence="7">Peroxisomal biogenesis factor 11</fullName>
    </recommendedName>
</protein>
<keyword evidence="1" id="KW-0962">Peroxisome biogenesis</keyword>
<dbReference type="GO" id="GO:0016559">
    <property type="term" value="P:peroxisome fission"/>
    <property type="evidence" value="ECO:0007669"/>
    <property type="project" value="InterPro"/>
</dbReference>
<reference evidence="5 6" key="1">
    <citation type="submission" date="2019-01" db="EMBL/GenBank/DDBJ databases">
        <title>Draft genome sequence of Psathyrella aberdarensis IHI B618.</title>
        <authorList>
            <person name="Buettner E."/>
            <person name="Kellner H."/>
        </authorList>
    </citation>
    <scope>NUCLEOTIDE SEQUENCE [LARGE SCALE GENOMIC DNA]</scope>
    <source>
        <strain evidence="5 6">IHI B618</strain>
    </source>
</reference>
<keyword evidence="2" id="KW-0472">Membrane</keyword>
<dbReference type="Pfam" id="PF05648">
    <property type="entry name" value="PEX11"/>
    <property type="match status" value="1"/>
</dbReference>
<evidence type="ECO:0008006" key="7">
    <source>
        <dbReference type="Google" id="ProtNLM"/>
    </source>
</evidence>
<organism evidence="5 6">
    <name type="scientific">Candolleomyces aberdarensis</name>
    <dbReference type="NCBI Taxonomy" id="2316362"/>
    <lineage>
        <taxon>Eukaryota</taxon>
        <taxon>Fungi</taxon>
        <taxon>Dikarya</taxon>
        <taxon>Basidiomycota</taxon>
        <taxon>Agaricomycotina</taxon>
        <taxon>Agaricomycetes</taxon>
        <taxon>Agaricomycetidae</taxon>
        <taxon>Agaricales</taxon>
        <taxon>Agaricineae</taxon>
        <taxon>Psathyrellaceae</taxon>
        <taxon>Candolleomyces</taxon>
    </lineage>
</organism>
<dbReference type="GO" id="GO:0005778">
    <property type="term" value="C:peroxisomal membrane"/>
    <property type="evidence" value="ECO:0007669"/>
    <property type="project" value="UniProtKB-SubCell"/>
</dbReference>
<keyword evidence="3" id="KW-0576">Peroxisome</keyword>
<evidence type="ECO:0000313" key="5">
    <source>
        <dbReference type="EMBL" id="RXW24727.1"/>
    </source>
</evidence>
<gene>
    <name evidence="5" type="ORF">EST38_g1081</name>
</gene>
<evidence type="ECO:0000256" key="2">
    <source>
        <dbReference type="ARBA" id="ARBA00023136"/>
    </source>
</evidence>
<sequence>MAAIASQLVLHPTVTRTLKYTATTVGRDKLYRAVQYFSRYYAWHLLRKGDKEEAARWAALKSHLGTARKLLRIGKPAEHLQSALKAALASGPPVEVILAIARQLAYFAYLSLDLFVWANTIKFIKLAPENAKKVAKTSAQFWLAGITFSLVNGVLKTARLSAEAKKLRESRAWGEKDLADEAARETRTAAVKKARLATRRQLTIDLLDISLPASSIGLVNFNEGALGILGLISSILGAQNQWRAVHGAK</sequence>
<dbReference type="PANTHER" id="PTHR12652">
    <property type="entry name" value="PEROXISOMAL BIOGENESIS FACTOR 11"/>
    <property type="match status" value="1"/>
</dbReference>
<keyword evidence="6" id="KW-1185">Reference proteome</keyword>
<proteinExistence type="predicted"/>
<comment type="caution">
    <text evidence="5">The sequence shown here is derived from an EMBL/GenBank/DDBJ whole genome shotgun (WGS) entry which is preliminary data.</text>
</comment>
<evidence type="ECO:0000256" key="3">
    <source>
        <dbReference type="ARBA" id="ARBA00023140"/>
    </source>
</evidence>
<dbReference type="OrthoDB" id="411017at2759"/>
<dbReference type="PANTHER" id="PTHR12652:SF50">
    <property type="entry name" value="PEROXIN 11"/>
    <property type="match status" value="1"/>
</dbReference>
<comment type="subcellular location">
    <subcellularLocation>
        <location evidence="4">Peroxisome membrane</location>
    </subcellularLocation>
</comment>
<dbReference type="Proteomes" id="UP000290288">
    <property type="component" value="Unassembled WGS sequence"/>
</dbReference>
<evidence type="ECO:0000256" key="4">
    <source>
        <dbReference type="ARBA" id="ARBA00046271"/>
    </source>
</evidence>
<evidence type="ECO:0000256" key="1">
    <source>
        <dbReference type="ARBA" id="ARBA00022593"/>
    </source>
</evidence>
<dbReference type="STRING" id="2316362.A0A4Q2DW92"/>
<evidence type="ECO:0000313" key="6">
    <source>
        <dbReference type="Proteomes" id="UP000290288"/>
    </source>
</evidence>
<dbReference type="AlphaFoldDB" id="A0A4Q2DW92"/>
<dbReference type="InterPro" id="IPR008733">
    <property type="entry name" value="PEX11"/>
</dbReference>
<dbReference type="EMBL" id="SDEE01000014">
    <property type="protein sequence ID" value="RXW24727.1"/>
    <property type="molecule type" value="Genomic_DNA"/>
</dbReference>
<accession>A0A4Q2DW92</accession>
<name>A0A4Q2DW92_9AGAR</name>